<evidence type="ECO:0000313" key="1">
    <source>
        <dbReference type="EMBL" id="AFK67971.1"/>
    </source>
</evidence>
<dbReference type="HOGENOM" id="CLU_3357860_0_0_6"/>
<protein>
    <submittedName>
        <fullName evidence="1">Uncharacterized protein</fullName>
    </submittedName>
</protein>
<organism evidence="1 2">
    <name type="scientific">Pseudomonas putida ND6</name>
    <dbReference type="NCBI Taxonomy" id="231023"/>
    <lineage>
        <taxon>Bacteria</taxon>
        <taxon>Pseudomonadati</taxon>
        <taxon>Pseudomonadota</taxon>
        <taxon>Gammaproteobacteria</taxon>
        <taxon>Pseudomonadales</taxon>
        <taxon>Pseudomonadaceae</taxon>
        <taxon>Pseudomonas</taxon>
    </lineage>
</organism>
<evidence type="ECO:0000313" key="2">
    <source>
        <dbReference type="Proteomes" id="UP000005268"/>
    </source>
</evidence>
<name>I3UR50_PSEPU</name>
<dbReference type="AlphaFoldDB" id="I3UR50"/>
<dbReference type="Proteomes" id="UP000005268">
    <property type="component" value="Chromosome"/>
</dbReference>
<reference evidence="1 2" key="1">
    <citation type="journal article" date="2012" name="J. Bacteriol.">
        <title>Complete Genome Sequence of the Naphthalene-Degrading Pseudomonas putida Strain ND6.</title>
        <authorList>
            <person name="Li S."/>
            <person name="Zhao H."/>
            <person name="Li Y."/>
            <person name="Niu S."/>
            <person name="Cai B."/>
        </authorList>
    </citation>
    <scope>NUCLEOTIDE SEQUENCE [LARGE SCALE GENOMIC DNA]</scope>
    <source>
        <strain evidence="1 2">ND6</strain>
    </source>
</reference>
<dbReference type="KEGG" id="ppi:YSA_02225"/>
<gene>
    <name evidence="1" type="ORF">YSA_02225</name>
</gene>
<proteinExistence type="predicted"/>
<dbReference type="EMBL" id="CP003588">
    <property type="protein sequence ID" value="AFK67971.1"/>
    <property type="molecule type" value="Genomic_DNA"/>
</dbReference>
<sequence>MARRQQSGYATDMVEVHMGNNQCLNALDIKTERGGF</sequence>
<accession>I3UR50</accession>